<dbReference type="SUPFAM" id="SSF48403">
    <property type="entry name" value="Ankyrin repeat"/>
    <property type="match status" value="1"/>
</dbReference>
<gene>
    <name evidence="5" type="ORF">POJ06DRAFT_7452</name>
</gene>
<keyword evidence="6" id="KW-1185">Reference proteome</keyword>
<dbReference type="PROSITE" id="PS50088">
    <property type="entry name" value="ANK_REPEAT"/>
    <property type="match status" value="2"/>
</dbReference>
<dbReference type="AlphaFoldDB" id="A0AAD7VWC8"/>
<dbReference type="Gene3D" id="1.25.40.20">
    <property type="entry name" value="Ankyrin repeat-containing domain"/>
    <property type="match status" value="1"/>
</dbReference>
<evidence type="ECO:0000256" key="3">
    <source>
        <dbReference type="PROSITE-ProRule" id="PRU00023"/>
    </source>
</evidence>
<dbReference type="RefSeq" id="XP_056047259.1">
    <property type="nucleotide sequence ID" value="XM_056191494.1"/>
</dbReference>
<reference evidence="5" key="1">
    <citation type="submission" date="2023-03" db="EMBL/GenBank/DDBJ databases">
        <title>Near-Complete genome sequence of Lipomyces tetrasporous NRRL Y-64009, an oleaginous yeast capable of growing on lignocellulosic hydrolysates.</title>
        <authorList>
            <consortium name="Lawrence Berkeley National Laboratory"/>
            <person name="Jagtap S.S."/>
            <person name="Liu J.-J."/>
            <person name="Walukiewicz H.E."/>
            <person name="Pangilinan J."/>
            <person name="Lipzen A."/>
            <person name="Ahrendt S."/>
            <person name="Koriabine M."/>
            <person name="Cobaugh K."/>
            <person name="Salamov A."/>
            <person name="Yoshinaga Y."/>
            <person name="Ng V."/>
            <person name="Daum C."/>
            <person name="Grigoriev I.V."/>
            <person name="Slininger P.J."/>
            <person name="Dien B.S."/>
            <person name="Jin Y.-S."/>
            <person name="Rao C.V."/>
        </authorList>
    </citation>
    <scope>NUCLEOTIDE SEQUENCE</scope>
    <source>
        <strain evidence="5">NRRL Y-64009</strain>
    </source>
</reference>
<dbReference type="InterPro" id="IPR051637">
    <property type="entry name" value="Ank_repeat_dom-contain_49"/>
</dbReference>
<evidence type="ECO:0000313" key="5">
    <source>
        <dbReference type="EMBL" id="KAJ8103809.1"/>
    </source>
</evidence>
<protein>
    <submittedName>
        <fullName evidence="5">Ankyrin repeat-containing domain protein</fullName>
    </submittedName>
</protein>
<dbReference type="InterPro" id="IPR036770">
    <property type="entry name" value="Ankyrin_rpt-contain_sf"/>
</dbReference>
<dbReference type="PANTHER" id="PTHR24180">
    <property type="entry name" value="CYCLIN-DEPENDENT KINASE INHIBITOR 2C-RELATED"/>
    <property type="match status" value="1"/>
</dbReference>
<keyword evidence="2 3" id="KW-0040">ANK repeat</keyword>
<feature type="compositionally biased region" description="Acidic residues" evidence="4">
    <location>
        <begin position="195"/>
        <end position="211"/>
    </location>
</feature>
<keyword evidence="1" id="KW-0677">Repeat</keyword>
<proteinExistence type="predicted"/>
<feature type="compositionally biased region" description="Low complexity" evidence="4">
    <location>
        <begin position="1"/>
        <end position="27"/>
    </location>
</feature>
<name>A0AAD7VWC8_9ASCO</name>
<feature type="region of interest" description="Disordered" evidence="4">
    <location>
        <begin position="1"/>
        <end position="44"/>
    </location>
</feature>
<feature type="repeat" description="ANK" evidence="3">
    <location>
        <begin position="123"/>
        <end position="161"/>
    </location>
</feature>
<dbReference type="GeneID" id="80886660"/>
<sequence>MFKSLSSKKSTPASSSSSLPLSKTGSPVPSDATSATLGDSDGAKPSELLIEASRRNNIDLLQEVLGISADGEARPGSAEIINSSVDALGNTPLHVAVLNGSYECLDMLLDVEGVEVDPVNRMEGNTPLHCAVVYAEEEPEHAIAIVDMLIDAGCDPRIRNKQKDKPIDLVLATNPELRKILQGAEMAAMMGPSGEDQEAGQDVEDSGSESE</sequence>
<evidence type="ECO:0000256" key="2">
    <source>
        <dbReference type="ARBA" id="ARBA00023043"/>
    </source>
</evidence>
<dbReference type="PROSITE" id="PS50297">
    <property type="entry name" value="ANK_REP_REGION"/>
    <property type="match status" value="2"/>
</dbReference>
<accession>A0AAD7VWC8</accession>
<dbReference type="Proteomes" id="UP001217417">
    <property type="component" value="Unassembled WGS sequence"/>
</dbReference>
<dbReference type="PRINTS" id="PR01415">
    <property type="entry name" value="ANKYRIN"/>
</dbReference>
<dbReference type="EMBL" id="JARPMG010000001">
    <property type="protein sequence ID" value="KAJ8103809.1"/>
    <property type="molecule type" value="Genomic_DNA"/>
</dbReference>
<evidence type="ECO:0000256" key="4">
    <source>
        <dbReference type="SAM" id="MobiDB-lite"/>
    </source>
</evidence>
<feature type="region of interest" description="Disordered" evidence="4">
    <location>
        <begin position="187"/>
        <end position="211"/>
    </location>
</feature>
<evidence type="ECO:0000313" key="6">
    <source>
        <dbReference type="Proteomes" id="UP001217417"/>
    </source>
</evidence>
<organism evidence="5 6">
    <name type="scientific">Lipomyces tetrasporus</name>
    <dbReference type="NCBI Taxonomy" id="54092"/>
    <lineage>
        <taxon>Eukaryota</taxon>
        <taxon>Fungi</taxon>
        <taxon>Dikarya</taxon>
        <taxon>Ascomycota</taxon>
        <taxon>Saccharomycotina</taxon>
        <taxon>Lipomycetes</taxon>
        <taxon>Lipomycetales</taxon>
        <taxon>Lipomycetaceae</taxon>
        <taxon>Lipomyces</taxon>
    </lineage>
</organism>
<dbReference type="InterPro" id="IPR002110">
    <property type="entry name" value="Ankyrin_rpt"/>
</dbReference>
<dbReference type="Pfam" id="PF12796">
    <property type="entry name" value="Ank_2"/>
    <property type="match status" value="1"/>
</dbReference>
<evidence type="ECO:0000256" key="1">
    <source>
        <dbReference type="ARBA" id="ARBA00022737"/>
    </source>
</evidence>
<comment type="caution">
    <text evidence="5">The sequence shown here is derived from an EMBL/GenBank/DDBJ whole genome shotgun (WGS) entry which is preliminary data.</text>
</comment>
<feature type="repeat" description="ANK" evidence="3">
    <location>
        <begin position="88"/>
        <end position="121"/>
    </location>
</feature>
<dbReference type="SMART" id="SM00248">
    <property type="entry name" value="ANK"/>
    <property type="match status" value="2"/>
</dbReference>
<dbReference type="PANTHER" id="PTHR24180:SF53">
    <property type="entry name" value="ANKYRIN REPEAT-CONTAINING PROTEIN C105.02C"/>
    <property type="match status" value="1"/>
</dbReference>